<gene>
    <name evidence="3" type="ORF">E5347_13045</name>
</gene>
<evidence type="ECO:0000256" key="1">
    <source>
        <dbReference type="SAM" id="Phobius"/>
    </source>
</evidence>
<comment type="caution">
    <text evidence="3">The sequence shown here is derived from an EMBL/GenBank/DDBJ whole genome shotgun (WGS) entry which is preliminary data.</text>
</comment>
<dbReference type="Proteomes" id="UP000306888">
    <property type="component" value="Unassembled WGS sequence"/>
</dbReference>
<organism evidence="3 4">
    <name type="scientific">Clostridium sartagoforme</name>
    <dbReference type="NCBI Taxonomy" id="84031"/>
    <lineage>
        <taxon>Bacteria</taxon>
        <taxon>Bacillati</taxon>
        <taxon>Bacillota</taxon>
        <taxon>Clostridia</taxon>
        <taxon>Eubacteriales</taxon>
        <taxon>Clostridiaceae</taxon>
        <taxon>Clostridium</taxon>
    </lineage>
</organism>
<dbReference type="AlphaFoldDB" id="A0A4S2DKB9"/>
<sequence>MKDIFEKEKIAYKDIEIPEDLDFLVSKSIHEGKKKNNKIGLIVKIVAASFISVFLVLNLIPEFSIVAQSLPIIGKLAELLTIDKGFSNAVEADLVQNIRYENEINGIRLKVSNVVGDYKTIWIEYEIEEGYNVEVDLINMNEKDKIRAFHTYSTEAYGKSGNYIQCNFEKFEQEFLMIFNIYNKDKSENLAIFKVPIKLEEKFEKGKNDIAISNNIIKTEVGDIEIKSINSSKTRTSLSFTLNSEEYDFVKFENPVLMDSKGKKYKISSSYLNIDSFGNDNIEFEGEVKDNNIIFKCDGIFYDKRYGKKLIVDLNNKLVQDNEYNTTFESYENNILKLKTENVEDIEFESESKEYKFNGKSADFKEVSQNLYKINEVITSFDIVDEGDGIIEIDIDFIAKDKIAGFEFKINE</sequence>
<evidence type="ECO:0000313" key="3">
    <source>
        <dbReference type="EMBL" id="TGY41403.1"/>
    </source>
</evidence>
<dbReference type="Pfam" id="PF13786">
    <property type="entry name" value="DUF4179"/>
    <property type="match status" value="1"/>
</dbReference>
<feature type="transmembrane region" description="Helical" evidence="1">
    <location>
        <begin position="41"/>
        <end position="60"/>
    </location>
</feature>
<dbReference type="OrthoDB" id="4990at2"/>
<accession>A0A4S2DKB9</accession>
<dbReference type="InterPro" id="IPR025436">
    <property type="entry name" value="DUF4179"/>
</dbReference>
<name>A0A4S2DKB9_9CLOT</name>
<evidence type="ECO:0000259" key="2">
    <source>
        <dbReference type="Pfam" id="PF13786"/>
    </source>
</evidence>
<dbReference type="RefSeq" id="WP_136007669.1">
    <property type="nucleotide sequence ID" value="NZ_SRYR01000008.1"/>
</dbReference>
<reference evidence="3 4" key="1">
    <citation type="submission" date="2019-04" db="EMBL/GenBank/DDBJ databases">
        <title>Microbes associate with the intestines of laboratory mice.</title>
        <authorList>
            <person name="Navarre W."/>
            <person name="Wong E."/>
            <person name="Huang K."/>
            <person name="Tropini C."/>
            <person name="Ng K."/>
            <person name="Yu B."/>
        </authorList>
    </citation>
    <scope>NUCLEOTIDE SEQUENCE [LARGE SCALE GENOMIC DNA]</scope>
    <source>
        <strain evidence="3 4">NM50_B9-20</strain>
    </source>
</reference>
<keyword evidence="4" id="KW-1185">Reference proteome</keyword>
<protein>
    <submittedName>
        <fullName evidence="3">DUF4179 domain-containing protein</fullName>
    </submittedName>
</protein>
<keyword evidence="1" id="KW-0472">Membrane</keyword>
<proteinExistence type="predicted"/>
<dbReference type="EMBL" id="SRYR01000008">
    <property type="protein sequence ID" value="TGY41403.1"/>
    <property type="molecule type" value="Genomic_DNA"/>
</dbReference>
<evidence type="ECO:0000313" key="4">
    <source>
        <dbReference type="Proteomes" id="UP000306888"/>
    </source>
</evidence>
<feature type="domain" description="DUF4179" evidence="2">
    <location>
        <begin position="35"/>
        <end position="128"/>
    </location>
</feature>
<keyword evidence="1" id="KW-1133">Transmembrane helix</keyword>
<keyword evidence="1" id="KW-0812">Transmembrane</keyword>